<proteinExistence type="predicted"/>
<name>A0ABQ8ULT0_9EUKA</name>
<dbReference type="Pfam" id="PF10257">
    <property type="entry name" value="RAI16-like"/>
    <property type="match status" value="1"/>
</dbReference>
<gene>
    <name evidence="2" type="ORF">PAPYR_4719</name>
</gene>
<feature type="region of interest" description="Disordered" evidence="1">
    <location>
        <begin position="667"/>
        <end position="687"/>
    </location>
</feature>
<reference evidence="2" key="1">
    <citation type="journal article" date="2022" name="bioRxiv">
        <title>Genomics of Preaxostyla Flagellates Illuminates Evolutionary Transitions and the Path Towards Mitochondrial Loss.</title>
        <authorList>
            <person name="Novak L.V.F."/>
            <person name="Treitli S.C."/>
            <person name="Pyrih J."/>
            <person name="Halakuc P."/>
            <person name="Pipaliya S.V."/>
            <person name="Vacek V."/>
            <person name="Brzon O."/>
            <person name="Soukal P."/>
            <person name="Eme L."/>
            <person name="Dacks J.B."/>
            <person name="Karnkowska A."/>
            <person name="Elias M."/>
            <person name="Hampl V."/>
        </authorList>
    </citation>
    <scope>NUCLEOTIDE SEQUENCE</scope>
    <source>
        <strain evidence="2">RCP-MX</strain>
    </source>
</reference>
<sequence length="725" mass="77676">MFSSLLKRGWTAVSTAVGGLSTGAVPMDQEVRPAQPLSDRDLFLSSWEQVSTFFSQPTLTPTMDMSALEKNVQTMFDVLRRENVHSTGIPPCVELLIQKNILKLLCGWITADNPSGICVVFLVNFTRLIRELPADVLMLFLPNVNVHQPLCTLLKTLLGRVDPDQPSPLAEALVTLLVTITDRLADAEPLVDVFLNGVGPSSDTDDMKHTRGGHSIVRARHQAKFPSDGRDAALPVGRRARGGYGLTVVLRQAAPWLVQWTADTWHLPAETARHLRSRFETSMPRAGRGDEAPRPSLAWFHLAAWSSEWTGAILTRGMFPLATALLASLSTDFLAGSLAPALALPLVSPTLSTPSTPTPAIRTLICCLADRQAPAALVRASLRLLAALLRSSHGLLMHPVLMPCPAHAAEDAAITPVGERHRHPEAEGATGVAAITSGLAAITLGGDGQHAAITSAAITSAAITSAAITPAAITPAAITPAAITPAAITPAAITPGMDGLTEWTCPECGGWCPPPVACPVGTILGHLNLLLSYLPSQSYDQMHYQTYHAEELAQAALDIAMRRPQEWALLYRHLRSTHTHLRQDPAGNGRATAGRPQASACWEAILARTAMWLSNTAECNLLLSDVLCSVFRSRHPLLKIASQCRQSLSILPPGDTSLSARRAAVLSTPPDATPDQQQQQGMAEEEAGAPFTDAWWRNVVLFEELMYQLAAATKISVGLAAKELL</sequence>
<dbReference type="Proteomes" id="UP001141327">
    <property type="component" value="Unassembled WGS sequence"/>
</dbReference>
<evidence type="ECO:0000313" key="2">
    <source>
        <dbReference type="EMBL" id="KAJ4459412.1"/>
    </source>
</evidence>
<dbReference type="PANTHER" id="PTHR21705:SF11">
    <property type="entry name" value="FHIP FAMILY PROTEIN CG3558"/>
    <property type="match status" value="1"/>
</dbReference>
<evidence type="ECO:0000256" key="1">
    <source>
        <dbReference type="SAM" id="MobiDB-lite"/>
    </source>
</evidence>
<comment type="caution">
    <text evidence="2">The sequence shown here is derived from an EMBL/GenBank/DDBJ whole genome shotgun (WGS) entry which is preliminary data.</text>
</comment>
<accession>A0ABQ8ULT0</accession>
<dbReference type="EMBL" id="JAPMOS010000020">
    <property type="protein sequence ID" value="KAJ4459412.1"/>
    <property type="molecule type" value="Genomic_DNA"/>
</dbReference>
<protein>
    <submittedName>
        <fullName evidence="2">Uncharacterized protein</fullName>
    </submittedName>
</protein>
<evidence type="ECO:0000313" key="3">
    <source>
        <dbReference type="Proteomes" id="UP001141327"/>
    </source>
</evidence>
<dbReference type="InterPro" id="IPR019384">
    <property type="entry name" value="FHIP"/>
</dbReference>
<organism evidence="2 3">
    <name type="scientific">Paratrimastix pyriformis</name>
    <dbReference type="NCBI Taxonomy" id="342808"/>
    <lineage>
        <taxon>Eukaryota</taxon>
        <taxon>Metamonada</taxon>
        <taxon>Preaxostyla</taxon>
        <taxon>Paratrimastigidae</taxon>
        <taxon>Paratrimastix</taxon>
    </lineage>
</organism>
<dbReference type="PANTHER" id="PTHR21705">
    <property type="entry name" value="RAI16 PROTEIN-RELATED"/>
    <property type="match status" value="1"/>
</dbReference>
<keyword evidence="3" id="KW-1185">Reference proteome</keyword>